<dbReference type="EMBL" id="CP051428">
    <property type="protein sequence ID" value="QJC51717.1"/>
    <property type="molecule type" value="Genomic_DNA"/>
</dbReference>
<name>A0A6H2GWD6_9BACL</name>
<keyword evidence="4" id="KW-1185">Reference proteome</keyword>
<dbReference type="AlphaFoldDB" id="A0A6H2GWD6"/>
<gene>
    <name evidence="3" type="ORF">HGI30_09285</name>
</gene>
<dbReference type="Pfam" id="PF01337">
    <property type="entry name" value="Barstar"/>
    <property type="match status" value="1"/>
</dbReference>
<dbReference type="KEGG" id="palr:HGI30_09285"/>
<dbReference type="Gene3D" id="3.30.370.10">
    <property type="entry name" value="Barstar-like"/>
    <property type="match status" value="1"/>
</dbReference>
<accession>A0A6H2GWD6</accession>
<comment type="similarity">
    <text evidence="1">Belongs to the barstar family.</text>
</comment>
<dbReference type="RefSeq" id="WP_168907301.1">
    <property type="nucleotide sequence ID" value="NZ_CP051428.1"/>
</dbReference>
<proteinExistence type="inferred from homology"/>
<reference evidence="3 4" key="1">
    <citation type="submission" date="2020-04" db="EMBL/GenBank/DDBJ databases">
        <title>Novel Paenibacillus strain UniB2 isolated from commercial digestive syrup.</title>
        <authorList>
            <person name="Thorat V."/>
            <person name="Kirdat K."/>
            <person name="Tiwarekar B."/>
            <person name="Yadav A."/>
        </authorList>
    </citation>
    <scope>NUCLEOTIDE SEQUENCE [LARGE SCALE GENOMIC DNA]</scope>
    <source>
        <strain evidence="3 4">UniB2</strain>
    </source>
</reference>
<evidence type="ECO:0000313" key="4">
    <source>
        <dbReference type="Proteomes" id="UP000502136"/>
    </source>
</evidence>
<dbReference type="SUPFAM" id="SSF52038">
    <property type="entry name" value="Barstar-related"/>
    <property type="match status" value="1"/>
</dbReference>
<evidence type="ECO:0000259" key="2">
    <source>
        <dbReference type="Pfam" id="PF01337"/>
    </source>
</evidence>
<dbReference type="InterPro" id="IPR000468">
    <property type="entry name" value="Barstar"/>
</dbReference>
<protein>
    <submittedName>
        <fullName evidence="3">Barnase inhibitor</fullName>
    </submittedName>
</protein>
<dbReference type="InterPro" id="IPR035905">
    <property type="entry name" value="Barstar-like_sf"/>
</dbReference>
<sequence>MRELLLDGSKLHDWDDIHDWFAEQLGFPDYYGRNLDALWDCLGDYAAPPLRLRWRGFEESQARLGPDGAQSLLQLLRDAETELDGFTVVVE</sequence>
<evidence type="ECO:0000256" key="1">
    <source>
        <dbReference type="ARBA" id="ARBA00006845"/>
    </source>
</evidence>
<dbReference type="Proteomes" id="UP000502136">
    <property type="component" value="Chromosome"/>
</dbReference>
<organism evidence="3 4">
    <name type="scientific">Paenibacillus albicereus</name>
    <dbReference type="NCBI Taxonomy" id="2726185"/>
    <lineage>
        <taxon>Bacteria</taxon>
        <taxon>Bacillati</taxon>
        <taxon>Bacillota</taxon>
        <taxon>Bacilli</taxon>
        <taxon>Bacillales</taxon>
        <taxon>Paenibacillaceae</taxon>
        <taxon>Paenibacillus</taxon>
    </lineage>
</organism>
<evidence type="ECO:0000313" key="3">
    <source>
        <dbReference type="EMBL" id="QJC51717.1"/>
    </source>
</evidence>
<feature type="domain" description="Barstar (barnase inhibitor)" evidence="2">
    <location>
        <begin position="1"/>
        <end position="84"/>
    </location>
</feature>